<accession>A0AAD3E438</accession>
<dbReference type="AlphaFoldDB" id="A0AAD3E438"/>
<dbReference type="GO" id="GO:0005829">
    <property type="term" value="C:cytosol"/>
    <property type="evidence" value="ECO:0007669"/>
    <property type="project" value="TreeGrafter"/>
</dbReference>
<dbReference type="PANTHER" id="PTHR36846">
    <property type="entry name" value="PROTEIN VIAA"/>
    <property type="match status" value="1"/>
</dbReference>
<gene>
    <name evidence="3" type="ORF">Agub_g16046</name>
</gene>
<name>A0AAD3E438_9CHLO</name>
<dbReference type="EMBL" id="BMAR01000117">
    <property type="protein sequence ID" value="GFR53264.1"/>
    <property type="molecule type" value="Genomic_DNA"/>
</dbReference>
<feature type="region of interest" description="Disordered" evidence="1">
    <location>
        <begin position="1"/>
        <end position="26"/>
    </location>
</feature>
<comment type="caution">
    <text evidence="3">The sequence shown here is derived from an EMBL/GenBank/DDBJ whole genome shotgun (WGS) entry which is preliminary data.</text>
</comment>
<dbReference type="Gene3D" id="3.40.50.410">
    <property type="entry name" value="von Willebrand factor, type A domain"/>
    <property type="match status" value="1"/>
</dbReference>
<dbReference type="Pfam" id="PF13519">
    <property type="entry name" value="VWA_2"/>
    <property type="match status" value="1"/>
</dbReference>
<organism evidence="3 4">
    <name type="scientific">Astrephomene gubernaculifera</name>
    <dbReference type="NCBI Taxonomy" id="47775"/>
    <lineage>
        <taxon>Eukaryota</taxon>
        <taxon>Viridiplantae</taxon>
        <taxon>Chlorophyta</taxon>
        <taxon>core chlorophytes</taxon>
        <taxon>Chlorophyceae</taxon>
        <taxon>CS clade</taxon>
        <taxon>Chlamydomonadales</taxon>
        <taxon>Astrephomenaceae</taxon>
        <taxon>Astrephomene</taxon>
    </lineage>
</organism>
<evidence type="ECO:0000259" key="2">
    <source>
        <dbReference type="Pfam" id="PF13519"/>
    </source>
</evidence>
<dbReference type="InterPro" id="IPR002035">
    <property type="entry name" value="VWF_A"/>
</dbReference>
<evidence type="ECO:0000313" key="4">
    <source>
        <dbReference type="Proteomes" id="UP001054857"/>
    </source>
</evidence>
<reference evidence="3 4" key="1">
    <citation type="journal article" date="2021" name="Sci. Rep.">
        <title>Genome sequencing of the multicellular alga Astrephomene provides insights into convergent evolution of germ-soma differentiation.</title>
        <authorList>
            <person name="Yamashita S."/>
            <person name="Yamamoto K."/>
            <person name="Matsuzaki R."/>
            <person name="Suzuki S."/>
            <person name="Yamaguchi H."/>
            <person name="Hirooka S."/>
            <person name="Minakuchi Y."/>
            <person name="Miyagishima S."/>
            <person name="Kawachi M."/>
            <person name="Toyoda A."/>
            <person name="Nozaki H."/>
        </authorList>
    </citation>
    <scope>NUCLEOTIDE SEQUENCE [LARGE SCALE GENOMIC DNA]</scope>
    <source>
        <strain evidence="3 4">NIES-4017</strain>
    </source>
</reference>
<keyword evidence="4" id="KW-1185">Reference proteome</keyword>
<dbReference type="PANTHER" id="PTHR36846:SF1">
    <property type="entry name" value="PROTEIN VIAA"/>
    <property type="match status" value="1"/>
</dbReference>
<evidence type="ECO:0000256" key="1">
    <source>
        <dbReference type="SAM" id="MobiDB-lite"/>
    </source>
</evidence>
<evidence type="ECO:0000313" key="3">
    <source>
        <dbReference type="EMBL" id="GFR53264.1"/>
    </source>
</evidence>
<proteinExistence type="predicted"/>
<sequence length="253" mass="27430">VSSSTAVAAGSEPQKPQSPPHPAVSVSSGEFDVEEYLLPGAHAARLLHRVRRAERMLLSYDRTGWLDDQPARVTGRLEIRPAAELGPIILCLDTSGSMRGARETVAKALALECLRGAHKQRRACYLYAFSGPSEVQELELSVDAPSLDRLLTFLSCSFSGGTDVDAPLKLSLERLAKAEWSQADILMVTDGEIPAPDEDILQAISRAHSEMGLEVHGLLVANQVTEPMRRLCTDVHVFKSWKAVPGGSEFAFA</sequence>
<dbReference type="SUPFAM" id="SSF53300">
    <property type="entry name" value="vWA-like"/>
    <property type="match status" value="1"/>
</dbReference>
<feature type="domain" description="VWFA" evidence="2">
    <location>
        <begin position="88"/>
        <end position="192"/>
    </location>
</feature>
<dbReference type="Proteomes" id="UP001054857">
    <property type="component" value="Unassembled WGS sequence"/>
</dbReference>
<feature type="non-terminal residue" evidence="3">
    <location>
        <position position="253"/>
    </location>
</feature>
<dbReference type="InterPro" id="IPR036465">
    <property type="entry name" value="vWFA_dom_sf"/>
</dbReference>
<protein>
    <recommendedName>
        <fullName evidence="2">VWFA domain-containing protein</fullName>
    </recommendedName>
</protein>